<proteinExistence type="predicted"/>
<accession>A0AA88IKH2</accession>
<comment type="caution">
    <text evidence="2">The sequence shown here is derived from an EMBL/GenBank/DDBJ whole genome shotgun (WGS) entry which is preliminary data.</text>
</comment>
<feature type="chain" id="PRO_5041744348" evidence="1">
    <location>
        <begin position="22"/>
        <end position="86"/>
    </location>
</feature>
<keyword evidence="3" id="KW-1185">Reference proteome</keyword>
<organism evidence="2 3">
    <name type="scientific">Channa striata</name>
    <name type="common">Snakehead murrel</name>
    <name type="synonym">Ophicephalus striatus</name>
    <dbReference type="NCBI Taxonomy" id="64152"/>
    <lineage>
        <taxon>Eukaryota</taxon>
        <taxon>Metazoa</taxon>
        <taxon>Chordata</taxon>
        <taxon>Craniata</taxon>
        <taxon>Vertebrata</taxon>
        <taxon>Euteleostomi</taxon>
        <taxon>Actinopterygii</taxon>
        <taxon>Neopterygii</taxon>
        <taxon>Teleostei</taxon>
        <taxon>Neoteleostei</taxon>
        <taxon>Acanthomorphata</taxon>
        <taxon>Anabantaria</taxon>
        <taxon>Anabantiformes</taxon>
        <taxon>Channoidei</taxon>
        <taxon>Channidae</taxon>
        <taxon>Channa</taxon>
    </lineage>
</organism>
<keyword evidence="1" id="KW-0732">Signal</keyword>
<evidence type="ECO:0000256" key="1">
    <source>
        <dbReference type="SAM" id="SignalP"/>
    </source>
</evidence>
<gene>
    <name evidence="2" type="ORF">Q5P01_026159</name>
</gene>
<evidence type="ECO:0000313" key="2">
    <source>
        <dbReference type="EMBL" id="KAK2815692.1"/>
    </source>
</evidence>
<name>A0AA88IKH2_CHASR</name>
<dbReference type="Proteomes" id="UP001187415">
    <property type="component" value="Unassembled WGS sequence"/>
</dbReference>
<dbReference type="EMBL" id="JAUPFM010000022">
    <property type="protein sequence ID" value="KAK2815692.1"/>
    <property type="molecule type" value="Genomic_DNA"/>
</dbReference>
<sequence length="86" mass="9503">MRSSITCNLLFWVTGTQLSQGGMQDTSWTSHLSLSGPTQTDRQPFTLTFTPTGNSESPIKQTCMSLDCGRKPTQALGEKICSWQMQ</sequence>
<protein>
    <submittedName>
        <fullName evidence="2">Uncharacterized protein</fullName>
    </submittedName>
</protein>
<feature type="signal peptide" evidence="1">
    <location>
        <begin position="1"/>
        <end position="21"/>
    </location>
</feature>
<evidence type="ECO:0000313" key="3">
    <source>
        <dbReference type="Proteomes" id="UP001187415"/>
    </source>
</evidence>
<reference evidence="2" key="1">
    <citation type="submission" date="2023-07" db="EMBL/GenBank/DDBJ databases">
        <title>Chromosome-level Genome Assembly of Striped Snakehead (Channa striata).</title>
        <authorList>
            <person name="Liu H."/>
        </authorList>
    </citation>
    <scope>NUCLEOTIDE SEQUENCE</scope>
    <source>
        <strain evidence="2">Gz</strain>
        <tissue evidence="2">Muscle</tissue>
    </source>
</reference>
<dbReference type="AlphaFoldDB" id="A0AA88IKH2"/>